<sequence length="264" mass="30700">MAKDFAYRDIPDSSLRVQAVLQRVNIVLQQHSKTISDFDLPELLPKTNSRKLAQLLLKELNYYITPEDISKMSTLNEVQCIIFDIVMKLIDQRTKEFSEYLLHIRNGTEPIIKNNLIWLPDKIVITSQNKQDHISLLLDAIYSNLAENSTNTFFITERAILTPLNNTVNEINKQIVERFSREQYTYFRFDFVPEDTLNLYPIKFLNTLTPQGLSLHILALKINVSIMLLRNLDPVNSLCNRTRLICHSLQMHTINAKIVKEVIK</sequence>
<evidence type="ECO:0000313" key="2">
    <source>
        <dbReference type="EMBL" id="CAG8758411.1"/>
    </source>
</evidence>
<accession>A0ABN7VD99</accession>
<reference evidence="2 3" key="1">
    <citation type="submission" date="2021-06" db="EMBL/GenBank/DDBJ databases">
        <authorList>
            <person name="Kallberg Y."/>
            <person name="Tangrot J."/>
            <person name="Rosling A."/>
        </authorList>
    </citation>
    <scope>NUCLEOTIDE SEQUENCE [LARGE SCALE GENOMIC DNA]</scope>
    <source>
        <strain evidence="2 3">120-4 pot B 10/14</strain>
    </source>
</reference>
<dbReference type="Proteomes" id="UP000789901">
    <property type="component" value="Unassembled WGS sequence"/>
</dbReference>
<dbReference type="EMBL" id="CAJVQB010012860">
    <property type="protein sequence ID" value="CAG8758411.1"/>
    <property type="molecule type" value="Genomic_DNA"/>
</dbReference>
<evidence type="ECO:0000259" key="1">
    <source>
        <dbReference type="Pfam" id="PF21530"/>
    </source>
</evidence>
<dbReference type="PANTHER" id="PTHR10492:SF57">
    <property type="entry name" value="ATP-DEPENDENT DNA HELICASE"/>
    <property type="match status" value="1"/>
</dbReference>
<evidence type="ECO:0000313" key="3">
    <source>
        <dbReference type="Proteomes" id="UP000789901"/>
    </source>
</evidence>
<proteinExistence type="predicted"/>
<gene>
    <name evidence="2" type="ORF">GMARGA_LOCUS17185</name>
</gene>
<comment type="caution">
    <text evidence="2">The sequence shown here is derived from an EMBL/GenBank/DDBJ whole genome shotgun (WGS) entry which is preliminary data.</text>
</comment>
<feature type="non-terminal residue" evidence="2">
    <location>
        <position position="264"/>
    </location>
</feature>
<dbReference type="Pfam" id="PF21530">
    <property type="entry name" value="Pif1_2B_dom"/>
    <property type="match status" value="1"/>
</dbReference>
<organism evidence="2 3">
    <name type="scientific">Gigaspora margarita</name>
    <dbReference type="NCBI Taxonomy" id="4874"/>
    <lineage>
        <taxon>Eukaryota</taxon>
        <taxon>Fungi</taxon>
        <taxon>Fungi incertae sedis</taxon>
        <taxon>Mucoromycota</taxon>
        <taxon>Glomeromycotina</taxon>
        <taxon>Glomeromycetes</taxon>
        <taxon>Diversisporales</taxon>
        <taxon>Gigasporaceae</taxon>
        <taxon>Gigaspora</taxon>
    </lineage>
</organism>
<feature type="domain" description="DNA helicase Pif1-like 2B" evidence="1">
    <location>
        <begin position="203"/>
        <end position="246"/>
    </location>
</feature>
<dbReference type="PANTHER" id="PTHR10492">
    <property type="match status" value="1"/>
</dbReference>
<dbReference type="InterPro" id="IPR049163">
    <property type="entry name" value="Pif1-like_2B_dom"/>
</dbReference>
<keyword evidence="3" id="KW-1185">Reference proteome</keyword>
<protein>
    <submittedName>
        <fullName evidence="2">10418_t:CDS:1</fullName>
    </submittedName>
</protein>
<name>A0ABN7VD99_GIGMA</name>